<dbReference type="PANTHER" id="PTHR23501">
    <property type="entry name" value="MAJOR FACILITATOR SUPERFAMILY"/>
    <property type="match status" value="1"/>
</dbReference>
<dbReference type="InterPro" id="IPR011701">
    <property type="entry name" value="MFS"/>
</dbReference>
<feature type="transmembrane region" description="Helical" evidence="7">
    <location>
        <begin position="271"/>
        <end position="290"/>
    </location>
</feature>
<dbReference type="PROSITE" id="PS50850">
    <property type="entry name" value="MFS"/>
    <property type="match status" value="1"/>
</dbReference>
<evidence type="ECO:0000256" key="4">
    <source>
        <dbReference type="ARBA" id="ARBA00022989"/>
    </source>
</evidence>
<dbReference type="InterPro" id="IPR036259">
    <property type="entry name" value="MFS_trans_sf"/>
</dbReference>
<dbReference type="Pfam" id="PF07690">
    <property type="entry name" value="MFS_1"/>
    <property type="match status" value="1"/>
</dbReference>
<dbReference type="SUPFAM" id="SSF103473">
    <property type="entry name" value="MFS general substrate transporter"/>
    <property type="match status" value="2"/>
</dbReference>
<evidence type="ECO:0000256" key="7">
    <source>
        <dbReference type="SAM" id="Phobius"/>
    </source>
</evidence>
<evidence type="ECO:0000313" key="9">
    <source>
        <dbReference type="EMBL" id="RFU26308.1"/>
    </source>
</evidence>
<proteinExistence type="inferred from homology"/>
<feature type="transmembrane region" description="Helical" evidence="7">
    <location>
        <begin position="408"/>
        <end position="426"/>
    </location>
</feature>
<gene>
    <name evidence="9" type="ORF">B7463_g10033</name>
</gene>
<keyword evidence="3 7" id="KW-0812">Transmembrane</keyword>
<reference evidence="9 10" key="1">
    <citation type="submission" date="2018-05" db="EMBL/GenBank/DDBJ databases">
        <title>Draft genome sequence of Scytalidium lignicola DSM 105466, a ubiquitous saprotrophic fungus.</title>
        <authorList>
            <person name="Buettner E."/>
            <person name="Gebauer A.M."/>
            <person name="Hofrichter M."/>
            <person name="Liers C."/>
            <person name="Kellner H."/>
        </authorList>
    </citation>
    <scope>NUCLEOTIDE SEQUENCE [LARGE SCALE GENOMIC DNA]</scope>
    <source>
        <strain evidence="9 10">DSM 105466</strain>
    </source>
</reference>
<dbReference type="Proteomes" id="UP000258309">
    <property type="component" value="Unassembled WGS sequence"/>
</dbReference>
<evidence type="ECO:0000256" key="3">
    <source>
        <dbReference type="ARBA" id="ARBA00022692"/>
    </source>
</evidence>
<keyword evidence="10" id="KW-1185">Reference proteome</keyword>
<comment type="similarity">
    <text evidence="2">Belongs to the major facilitator superfamily. TCR/Tet family.</text>
</comment>
<dbReference type="OMA" id="YYNPWLF"/>
<organism evidence="9 10">
    <name type="scientific">Scytalidium lignicola</name>
    <name type="common">Hyphomycete</name>
    <dbReference type="NCBI Taxonomy" id="5539"/>
    <lineage>
        <taxon>Eukaryota</taxon>
        <taxon>Fungi</taxon>
        <taxon>Dikarya</taxon>
        <taxon>Ascomycota</taxon>
        <taxon>Pezizomycotina</taxon>
        <taxon>Leotiomycetes</taxon>
        <taxon>Leotiomycetes incertae sedis</taxon>
        <taxon>Scytalidium</taxon>
    </lineage>
</organism>
<dbReference type="Gene3D" id="1.20.1720.10">
    <property type="entry name" value="Multidrug resistance protein D"/>
    <property type="match status" value="1"/>
</dbReference>
<dbReference type="AlphaFoldDB" id="A0A3E2GYX4"/>
<accession>A0A3E2GYX4</accession>
<dbReference type="EMBL" id="NCSJ02000270">
    <property type="protein sequence ID" value="RFU26308.1"/>
    <property type="molecule type" value="Genomic_DNA"/>
</dbReference>
<evidence type="ECO:0000256" key="1">
    <source>
        <dbReference type="ARBA" id="ARBA00004141"/>
    </source>
</evidence>
<feature type="transmembrane region" description="Helical" evidence="7">
    <location>
        <begin position="121"/>
        <end position="139"/>
    </location>
</feature>
<feature type="transmembrane region" description="Helical" evidence="7">
    <location>
        <begin position="378"/>
        <end position="401"/>
    </location>
</feature>
<dbReference type="FunFam" id="1.20.1250.20:FF:000196">
    <property type="entry name" value="MFS toxin efflux pump (AflT)"/>
    <property type="match status" value="1"/>
</dbReference>
<dbReference type="OrthoDB" id="10021397at2759"/>
<protein>
    <recommendedName>
        <fullName evidence="8">Major facilitator superfamily (MFS) profile domain-containing protein</fullName>
    </recommendedName>
</protein>
<feature type="transmembrane region" description="Helical" evidence="7">
    <location>
        <begin position="174"/>
        <end position="193"/>
    </location>
</feature>
<feature type="domain" description="Major facilitator superfamily (MFS) profile" evidence="8">
    <location>
        <begin position="79"/>
        <end position="566"/>
    </location>
</feature>
<keyword evidence="4 7" id="KW-1133">Transmembrane helix</keyword>
<feature type="region of interest" description="Disordered" evidence="6">
    <location>
        <begin position="1"/>
        <end position="44"/>
    </location>
</feature>
<evidence type="ECO:0000256" key="6">
    <source>
        <dbReference type="SAM" id="MobiDB-lite"/>
    </source>
</evidence>
<feature type="transmembrane region" description="Helical" evidence="7">
    <location>
        <begin position="76"/>
        <end position="101"/>
    </location>
</feature>
<feature type="transmembrane region" description="Helical" evidence="7">
    <location>
        <begin position="544"/>
        <end position="566"/>
    </location>
</feature>
<evidence type="ECO:0000256" key="2">
    <source>
        <dbReference type="ARBA" id="ARBA00007520"/>
    </source>
</evidence>
<name>A0A3E2GYX4_SCYLI</name>
<feature type="non-terminal residue" evidence="9">
    <location>
        <position position="571"/>
    </location>
</feature>
<evidence type="ECO:0000256" key="5">
    <source>
        <dbReference type="ARBA" id="ARBA00023136"/>
    </source>
</evidence>
<feature type="compositionally biased region" description="Polar residues" evidence="6">
    <location>
        <begin position="14"/>
        <end position="34"/>
    </location>
</feature>
<dbReference type="InterPro" id="IPR020846">
    <property type="entry name" value="MFS_dom"/>
</dbReference>
<dbReference type="Gene3D" id="1.20.1250.20">
    <property type="entry name" value="MFS general substrate transporter like domains"/>
    <property type="match status" value="1"/>
</dbReference>
<dbReference type="PANTHER" id="PTHR23501:SF193">
    <property type="entry name" value="MULTIDRUG TRANSPORTER, PUTATIVE (AFU_ORTHOLOGUE AFUA_8G00940)-RELATED"/>
    <property type="match status" value="1"/>
</dbReference>
<dbReference type="GO" id="GO:0005886">
    <property type="term" value="C:plasma membrane"/>
    <property type="evidence" value="ECO:0007669"/>
    <property type="project" value="TreeGrafter"/>
</dbReference>
<comment type="caution">
    <text evidence="9">The sequence shown here is derived from an EMBL/GenBank/DDBJ whole genome shotgun (WGS) entry which is preliminary data.</text>
</comment>
<feature type="transmembrane region" description="Helical" evidence="7">
    <location>
        <begin position="231"/>
        <end position="250"/>
    </location>
</feature>
<evidence type="ECO:0000259" key="8">
    <source>
        <dbReference type="PROSITE" id="PS50850"/>
    </source>
</evidence>
<comment type="subcellular location">
    <subcellularLocation>
        <location evidence="1">Membrane</location>
        <topology evidence="1">Multi-pass membrane protein</topology>
    </subcellularLocation>
</comment>
<feature type="transmembrane region" description="Helical" evidence="7">
    <location>
        <begin position="341"/>
        <end position="366"/>
    </location>
</feature>
<feature type="non-terminal residue" evidence="9">
    <location>
        <position position="1"/>
    </location>
</feature>
<keyword evidence="5 7" id="KW-0472">Membrane</keyword>
<evidence type="ECO:0000313" key="10">
    <source>
        <dbReference type="Proteomes" id="UP000258309"/>
    </source>
</evidence>
<feature type="transmembrane region" description="Helical" evidence="7">
    <location>
        <begin position="200"/>
        <end position="219"/>
    </location>
</feature>
<feature type="transmembrane region" description="Helical" evidence="7">
    <location>
        <begin position="302"/>
        <end position="321"/>
    </location>
</feature>
<sequence>MPPPPRIGEAGLAASNSNPSLRPSTHGTGISAPQSIDPLLPETANTSTSYIPVVQDEEDELPDEENTPQYLRGTPLYTLVVGLTMAAFLLMIDSTVLVTAIPTITSAFNSLDDVGWYGSTYLLATCALQLLLGKVYQFYNSKVCEHMKSSVVVHSSGIAQSSIVFIFGRAVSGAGGAGILNGGFTIIAAAAPLEARPKIIGIMLGVASTGVAIGPLIGGAITQRVSWRWCFYINLPLGAVTVIALAIIRIPDAKIQGTARVSTFMQHIGRLDLPGSTLFAGLIVMLLMAIDWGGVTYPWNSPIIIGLFAGSAAAFCVFLFWERLQGDSAMLPLSLFRNSKISYAAASSIMSYGGLYIIIIYLPLWFQAVKGVSPLKGGVYYLPSVVTTTSGTVVSGILVSMIGYYTPFMIAGGAMAAVAAGLLSTLNPNSPTAAWVCYQLLNGVARGMMSQQPVTAIQANVPKEQLSVATAFVVFAQNFGASVFISLGQTTFENSLEPALAKYAPEVDAVKVIEAGATEFRSIVPKESVAGVINAFSHALTTTFYLSVGSSAAVFILAWGMGWTSVKKKKA</sequence>
<dbReference type="GO" id="GO:0022857">
    <property type="term" value="F:transmembrane transporter activity"/>
    <property type="evidence" value="ECO:0007669"/>
    <property type="project" value="InterPro"/>
</dbReference>